<reference evidence="11 12" key="2">
    <citation type="journal article" date="2014" name="J. Gen. Appl. Microbiol.">
        <title>The early diverging ascomycetous budding yeast Saitoella complicata has three histone deacetylases belonging to the Clr6, Hos2, and Rpd3 lineages.</title>
        <authorList>
            <person name="Nishida H."/>
            <person name="Matsumoto T."/>
            <person name="Kondo S."/>
            <person name="Hamamoto M."/>
            <person name="Yoshikawa H."/>
        </authorList>
    </citation>
    <scope>NUCLEOTIDE SEQUENCE [LARGE SCALE GENOMIC DNA]</scope>
    <source>
        <strain evidence="11 12">NRRL Y-17804</strain>
    </source>
</reference>
<evidence type="ECO:0000256" key="3">
    <source>
        <dbReference type="ARBA" id="ARBA00022490"/>
    </source>
</evidence>
<reference evidence="11 12" key="1">
    <citation type="journal article" date="2011" name="J. Gen. Appl. Microbiol.">
        <title>Draft genome sequencing of the enigmatic yeast Saitoella complicata.</title>
        <authorList>
            <person name="Nishida H."/>
            <person name="Hamamoto M."/>
            <person name="Sugiyama J."/>
        </authorList>
    </citation>
    <scope>NUCLEOTIDE SEQUENCE [LARGE SCALE GENOMIC DNA]</scope>
    <source>
        <strain evidence="11 12">NRRL Y-17804</strain>
    </source>
</reference>
<dbReference type="GO" id="GO:0050821">
    <property type="term" value="P:protein stabilization"/>
    <property type="evidence" value="ECO:0007669"/>
    <property type="project" value="TreeGrafter"/>
</dbReference>
<dbReference type="PANTHER" id="PTHR12800">
    <property type="entry name" value="CDC37-RELATED"/>
    <property type="match status" value="1"/>
</dbReference>
<dbReference type="FunFam" id="1.20.58.610:FF:000002">
    <property type="entry name" value="Hsp90 co-chaperone Cdc37, putative"/>
    <property type="match status" value="1"/>
</dbReference>
<dbReference type="Pfam" id="PF03234">
    <property type="entry name" value="CDC37_N"/>
    <property type="match status" value="1"/>
</dbReference>
<dbReference type="GO" id="GO:0031072">
    <property type="term" value="F:heat shock protein binding"/>
    <property type="evidence" value="ECO:0007669"/>
    <property type="project" value="TreeGrafter"/>
</dbReference>
<feature type="domain" description="Cdc37 N-terminal" evidence="10">
    <location>
        <begin position="47"/>
        <end position="222"/>
    </location>
</feature>
<dbReference type="Pfam" id="PF08565">
    <property type="entry name" value="CDC37_M"/>
    <property type="match status" value="1"/>
</dbReference>
<dbReference type="SUPFAM" id="SSF101391">
    <property type="entry name" value="Hsp90 co-chaperone CDC37"/>
    <property type="match status" value="1"/>
</dbReference>
<dbReference type="PANTHER" id="PTHR12800:SF4">
    <property type="entry name" value="HSP90 CO-CHAPERONE CDC37"/>
    <property type="match status" value="1"/>
</dbReference>
<dbReference type="STRING" id="698492.A0A0E9NNA3"/>
<dbReference type="InterPro" id="IPR013874">
    <property type="entry name" value="Cdc37_Hsp90-bd"/>
</dbReference>
<dbReference type="InterPro" id="IPR004918">
    <property type="entry name" value="Cdc37"/>
</dbReference>
<evidence type="ECO:0000256" key="4">
    <source>
        <dbReference type="ARBA" id="ARBA00023186"/>
    </source>
</evidence>
<keyword evidence="6" id="KW-0175">Coiled coil</keyword>
<protein>
    <recommendedName>
        <fullName evidence="5">Hsp90 chaperone protein kinase-targeting subunit</fullName>
    </recommendedName>
</protein>
<proteinExistence type="inferred from homology"/>
<feature type="region of interest" description="Disordered" evidence="7">
    <location>
        <begin position="248"/>
        <end position="277"/>
    </location>
</feature>
<dbReference type="InterPro" id="IPR013873">
    <property type="entry name" value="Cdc37_C"/>
</dbReference>
<accession>A0A0E9NNA3</accession>
<dbReference type="GO" id="GO:0051087">
    <property type="term" value="F:protein-folding chaperone binding"/>
    <property type="evidence" value="ECO:0007669"/>
    <property type="project" value="TreeGrafter"/>
</dbReference>
<feature type="coiled-coil region" evidence="6">
    <location>
        <begin position="174"/>
        <end position="208"/>
    </location>
</feature>
<feature type="domain" description="Cdc37 Hsp90 binding" evidence="9">
    <location>
        <begin position="225"/>
        <end position="398"/>
    </location>
</feature>
<dbReference type="GO" id="GO:0005737">
    <property type="term" value="C:cytoplasm"/>
    <property type="evidence" value="ECO:0007669"/>
    <property type="project" value="UniProtKB-SubCell"/>
</dbReference>
<evidence type="ECO:0000313" key="12">
    <source>
        <dbReference type="Proteomes" id="UP000033140"/>
    </source>
</evidence>
<evidence type="ECO:0000259" key="9">
    <source>
        <dbReference type="SMART" id="SM01070"/>
    </source>
</evidence>
<evidence type="ECO:0000256" key="1">
    <source>
        <dbReference type="ARBA" id="ARBA00004496"/>
    </source>
</evidence>
<comment type="subcellular location">
    <subcellularLocation>
        <location evidence="1">Cytoplasm</location>
    </subcellularLocation>
</comment>
<dbReference type="SMART" id="SM01070">
    <property type="entry name" value="CDC37_M"/>
    <property type="match status" value="1"/>
</dbReference>
<dbReference type="Pfam" id="PF08564">
    <property type="entry name" value="CDC37_C"/>
    <property type="match status" value="1"/>
</dbReference>
<dbReference type="EMBL" id="BACD03000038">
    <property type="protein sequence ID" value="GAO50875.1"/>
    <property type="molecule type" value="Genomic_DNA"/>
</dbReference>
<keyword evidence="12" id="KW-1185">Reference proteome</keyword>
<reference evidence="11 12" key="3">
    <citation type="journal article" date="2015" name="Genome Announc.">
        <title>Draft Genome Sequence of the Archiascomycetous Yeast Saitoella complicata.</title>
        <authorList>
            <person name="Yamauchi K."/>
            <person name="Kondo S."/>
            <person name="Hamamoto M."/>
            <person name="Takahashi Y."/>
            <person name="Ogura Y."/>
            <person name="Hayashi T."/>
            <person name="Nishida H."/>
        </authorList>
    </citation>
    <scope>NUCLEOTIDE SEQUENCE [LARGE SCALE GENOMIC DNA]</scope>
    <source>
        <strain evidence="11 12">NRRL Y-17804</strain>
    </source>
</reference>
<keyword evidence="3" id="KW-0963">Cytoplasm</keyword>
<dbReference type="SMART" id="SM01069">
    <property type="entry name" value="CDC37_C"/>
    <property type="match status" value="1"/>
</dbReference>
<dbReference type="GO" id="GO:0051082">
    <property type="term" value="F:unfolded protein binding"/>
    <property type="evidence" value="ECO:0007669"/>
    <property type="project" value="TreeGrafter"/>
</dbReference>
<dbReference type="AlphaFoldDB" id="A0A0E9NNA3"/>
<dbReference type="InterPro" id="IPR013855">
    <property type="entry name" value="Cdc37_N_dom"/>
</dbReference>
<feature type="domain" description="Cdc37 C-terminal" evidence="8">
    <location>
        <begin position="415"/>
        <end position="503"/>
    </location>
</feature>
<name>A0A0E9NNA3_SAICN</name>
<evidence type="ECO:0000313" key="11">
    <source>
        <dbReference type="EMBL" id="GAO50875.1"/>
    </source>
</evidence>
<dbReference type="Gene3D" id="1.20.58.610">
    <property type="entry name" value="Cdc37, Hsp90 binding domain"/>
    <property type="match status" value="1"/>
</dbReference>
<evidence type="ECO:0000259" key="8">
    <source>
        <dbReference type="SMART" id="SM01069"/>
    </source>
</evidence>
<dbReference type="OMA" id="NYSKWDQ"/>
<sequence length="514" mass="57407">MSFSTFLAVERTEMRVRSVAQPFSLIQDLPGNVRQEQLNNTTTAIAMVDYSKWDKLELSDDSDVEVHPNIDKKSFIRWKQRDIHDKREQRRQHIAHLKAEEEMNAQLLIRIDKIVASLKERTRTPAEVIDTFVRENAAADNKPAAPGAPTFLDMMLSLLGQVKQELSSAGNESVEAYIEKLGVHRNKLSELQDECTRKLKELEDDEKNKITSEGIREGFNRSIVNKSKPSEPAPKPVEAKQTIEVLNPSAGEKHIADGAQKSGYESDDEEEGHIEPSPAGREFAKIKAGDFGMCLKFIKEHPEVVSDKDVDGLFIEAFHAQSRGEESYAKQCVSQALLLQYCKQLGKDGVALFFKRVTTPGHQARQVYQNDVEQTYDRIRVRAKELASEKANQEEAGGVEQIQLHAVDPNTEIEIHVPPADSDDAEEQEGRKIFESFPPGLQRALESGSLDEVNVVLGKMAVDQAEEIVGLLGQGGMLSVEEKIYDATKGPVELPTVEKKTEVESQGLPEIDLD</sequence>
<evidence type="ECO:0000256" key="5">
    <source>
        <dbReference type="ARBA" id="ARBA00031396"/>
    </source>
</evidence>
<dbReference type="GO" id="GO:0019901">
    <property type="term" value="F:protein kinase binding"/>
    <property type="evidence" value="ECO:0007669"/>
    <property type="project" value="InterPro"/>
</dbReference>
<comment type="caution">
    <text evidence="11">The sequence shown here is derived from an EMBL/GenBank/DDBJ whole genome shotgun (WGS) entry which is preliminary data.</text>
</comment>
<dbReference type="Proteomes" id="UP000033140">
    <property type="component" value="Unassembled WGS sequence"/>
</dbReference>
<dbReference type="SMART" id="SM01071">
    <property type="entry name" value="CDC37_N"/>
    <property type="match status" value="1"/>
</dbReference>
<organism evidence="11 12">
    <name type="scientific">Saitoella complicata (strain BCRC 22490 / CBS 7301 / JCM 7358 / NBRC 10748 / NRRL Y-17804)</name>
    <dbReference type="NCBI Taxonomy" id="698492"/>
    <lineage>
        <taxon>Eukaryota</taxon>
        <taxon>Fungi</taxon>
        <taxon>Dikarya</taxon>
        <taxon>Ascomycota</taxon>
        <taxon>Taphrinomycotina</taxon>
        <taxon>Taphrinomycotina incertae sedis</taxon>
        <taxon>Saitoella</taxon>
    </lineage>
</organism>
<evidence type="ECO:0000256" key="2">
    <source>
        <dbReference type="ARBA" id="ARBA00006222"/>
    </source>
</evidence>
<keyword evidence="4" id="KW-0143">Chaperone</keyword>
<evidence type="ECO:0000256" key="7">
    <source>
        <dbReference type="SAM" id="MobiDB-lite"/>
    </source>
</evidence>
<dbReference type="GO" id="GO:0006457">
    <property type="term" value="P:protein folding"/>
    <property type="evidence" value="ECO:0007669"/>
    <property type="project" value="TreeGrafter"/>
</dbReference>
<comment type="similarity">
    <text evidence="2">Belongs to the CDC37 family.</text>
</comment>
<evidence type="ECO:0000259" key="10">
    <source>
        <dbReference type="SMART" id="SM01071"/>
    </source>
</evidence>
<gene>
    <name evidence="11" type="ORF">G7K_4994-t1</name>
</gene>
<dbReference type="InterPro" id="IPR038189">
    <property type="entry name" value="Cdc37_Hsp90-bd_sf"/>
</dbReference>
<evidence type="ECO:0000256" key="6">
    <source>
        <dbReference type="SAM" id="Coils"/>
    </source>
</evidence>